<protein>
    <submittedName>
        <fullName evidence="2">Uncharacterized protein</fullName>
    </submittedName>
</protein>
<accession>A0ABR0SN82</accession>
<gene>
    <name evidence="2" type="ORF">PT974_07058</name>
</gene>
<dbReference type="EMBL" id="JAVFKD010000012">
    <property type="protein sequence ID" value="KAK5993624.1"/>
    <property type="molecule type" value="Genomic_DNA"/>
</dbReference>
<proteinExistence type="predicted"/>
<feature type="region of interest" description="Disordered" evidence="1">
    <location>
        <begin position="1"/>
        <end position="50"/>
    </location>
</feature>
<organism evidence="2 3">
    <name type="scientific">Cladobotryum mycophilum</name>
    <dbReference type="NCBI Taxonomy" id="491253"/>
    <lineage>
        <taxon>Eukaryota</taxon>
        <taxon>Fungi</taxon>
        <taxon>Dikarya</taxon>
        <taxon>Ascomycota</taxon>
        <taxon>Pezizomycotina</taxon>
        <taxon>Sordariomycetes</taxon>
        <taxon>Hypocreomycetidae</taxon>
        <taxon>Hypocreales</taxon>
        <taxon>Hypocreaceae</taxon>
        <taxon>Cladobotryum</taxon>
    </lineage>
</organism>
<sequence>MRRRSSVPYLDESLSAESSEGFGALDFERQKPPRRPKSKPRSLQKVPPDPARAIRANVRGVRVVVSSMPLQMGLERMALGAEIVPHQLSQPRTIYCPRLSSWTSRTWRIRTLSFIHTHTLLNLIELKFGGSKRCLEEAYSRNDEHVTRQIAVRVVTSLYPLPTDKVKSESQCLSDELHTPPNSSVEISRHVYYVDTFNTWKPHGVELNVPQMYNIQLWCVFCRENR</sequence>
<name>A0ABR0SN82_9HYPO</name>
<dbReference type="Proteomes" id="UP001338125">
    <property type="component" value="Unassembled WGS sequence"/>
</dbReference>
<feature type="compositionally biased region" description="Basic residues" evidence="1">
    <location>
        <begin position="32"/>
        <end position="42"/>
    </location>
</feature>
<evidence type="ECO:0000313" key="3">
    <source>
        <dbReference type="Proteomes" id="UP001338125"/>
    </source>
</evidence>
<keyword evidence="3" id="KW-1185">Reference proteome</keyword>
<evidence type="ECO:0000256" key="1">
    <source>
        <dbReference type="SAM" id="MobiDB-lite"/>
    </source>
</evidence>
<comment type="caution">
    <text evidence="2">The sequence shown here is derived from an EMBL/GenBank/DDBJ whole genome shotgun (WGS) entry which is preliminary data.</text>
</comment>
<evidence type="ECO:0000313" key="2">
    <source>
        <dbReference type="EMBL" id="KAK5993624.1"/>
    </source>
</evidence>
<reference evidence="2 3" key="1">
    <citation type="submission" date="2024-01" db="EMBL/GenBank/DDBJ databases">
        <title>Complete genome of Cladobotryum mycophilum ATHUM6906.</title>
        <authorList>
            <person name="Christinaki A.C."/>
            <person name="Myridakis A.I."/>
            <person name="Kouvelis V.N."/>
        </authorList>
    </citation>
    <scope>NUCLEOTIDE SEQUENCE [LARGE SCALE GENOMIC DNA]</scope>
    <source>
        <strain evidence="2 3">ATHUM6906</strain>
    </source>
</reference>